<keyword evidence="3" id="KW-1185">Reference proteome</keyword>
<dbReference type="PANTHER" id="PTHR36558:SF1">
    <property type="entry name" value="RESTRICTION ENDONUCLEASE DOMAIN-CONTAINING PROTEIN-RELATED"/>
    <property type="match status" value="1"/>
</dbReference>
<gene>
    <name evidence="2" type="ORF">CLMAG_11290</name>
</gene>
<dbReference type="Gene3D" id="3.90.1570.10">
    <property type="entry name" value="tt1808, chain A"/>
    <property type="match status" value="1"/>
</dbReference>
<evidence type="ECO:0000313" key="2">
    <source>
        <dbReference type="EMBL" id="KZL94076.1"/>
    </source>
</evidence>
<accession>A0A161XHD4</accession>
<dbReference type="SUPFAM" id="SSF52980">
    <property type="entry name" value="Restriction endonuclease-like"/>
    <property type="match status" value="1"/>
</dbReference>
<proteinExistence type="predicted"/>
<comment type="caution">
    <text evidence="2">The sequence shown here is derived from an EMBL/GenBank/DDBJ whole genome shotgun (WGS) entry which is preliminary data.</text>
</comment>
<dbReference type="InterPro" id="IPR011335">
    <property type="entry name" value="Restrct_endonuc-II-like"/>
</dbReference>
<name>A0A161XHD4_9CLOT</name>
<dbReference type="CDD" id="cd06260">
    <property type="entry name" value="DUF820-like"/>
    <property type="match status" value="1"/>
</dbReference>
<dbReference type="InterPro" id="IPR012296">
    <property type="entry name" value="Nuclease_put_TT1808"/>
</dbReference>
<dbReference type="InterPro" id="IPR008538">
    <property type="entry name" value="Uma2"/>
</dbReference>
<dbReference type="EMBL" id="LWAE01000001">
    <property type="protein sequence ID" value="KZL94076.1"/>
    <property type="molecule type" value="Genomic_DNA"/>
</dbReference>
<protein>
    <recommendedName>
        <fullName evidence="1">Putative restriction endonuclease domain-containing protein</fullName>
    </recommendedName>
</protein>
<dbReference type="AlphaFoldDB" id="A0A161XHD4"/>
<dbReference type="Proteomes" id="UP000076603">
    <property type="component" value="Unassembled WGS sequence"/>
</dbReference>
<dbReference type="Pfam" id="PF05685">
    <property type="entry name" value="Uma2"/>
    <property type="match status" value="1"/>
</dbReference>
<evidence type="ECO:0000259" key="1">
    <source>
        <dbReference type="Pfam" id="PF05685"/>
    </source>
</evidence>
<evidence type="ECO:0000313" key="3">
    <source>
        <dbReference type="Proteomes" id="UP000076603"/>
    </source>
</evidence>
<organism evidence="2 3">
    <name type="scientific">Clostridium magnum DSM 2767</name>
    <dbReference type="NCBI Taxonomy" id="1121326"/>
    <lineage>
        <taxon>Bacteria</taxon>
        <taxon>Bacillati</taxon>
        <taxon>Bacillota</taxon>
        <taxon>Clostridia</taxon>
        <taxon>Eubacteriales</taxon>
        <taxon>Clostridiaceae</taxon>
        <taxon>Clostridium</taxon>
    </lineage>
</organism>
<dbReference type="STRING" id="1121326.CLMAG_11290"/>
<dbReference type="PANTHER" id="PTHR36558">
    <property type="entry name" value="GLR1098 PROTEIN"/>
    <property type="match status" value="1"/>
</dbReference>
<dbReference type="PATRIC" id="fig|1121326.3.peg.1091"/>
<sequence length="145" mass="16842">MSINNTIAILRGKLPSNCMAISELHVKFADGEYRIPDVSVFCGKDIKDKYNNDTLHLEMPKLIFEVLSDSTEKHDREYKMKLYADAGIEEYLLVDYKNRTIEEYYLDGSSYKLKGIYKNEDNCKLLLYSQVTFKAENVFEPFING</sequence>
<reference evidence="2 3" key="1">
    <citation type="submission" date="2016-04" db="EMBL/GenBank/DDBJ databases">
        <title>Genome sequence of Clostridium magnum DSM 2767.</title>
        <authorList>
            <person name="Poehlein A."/>
            <person name="Uhlig R."/>
            <person name="Fischer R."/>
            <person name="Bahl H."/>
            <person name="Daniel R."/>
        </authorList>
    </citation>
    <scope>NUCLEOTIDE SEQUENCE [LARGE SCALE GENOMIC DNA]</scope>
    <source>
        <strain evidence="2 3">DSM 2767</strain>
    </source>
</reference>
<feature type="domain" description="Putative restriction endonuclease" evidence="1">
    <location>
        <begin position="19"/>
        <end position="125"/>
    </location>
</feature>
<dbReference type="RefSeq" id="WP_242872930.1">
    <property type="nucleotide sequence ID" value="NZ_FQXL01000009.1"/>
</dbReference>